<dbReference type="Proteomes" id="UP000613974">
    <property type="component" value="Unassembled WGS sequence"/>
</dbReference>
<sequence>MPGDGVDICGSGTGEEPGRRGERRDLLLPGPVAAGVPHPGTAGVHGPKTGPTGTGPGPGRGRDRHTLAFTETRFGLGLPRGVLEDGPLPA</sequence>
<evidence type="ECO:0000313" key="3">
    <source>
        <dbReference type="Proteomes" id="UP000613974"/>
    </source>
</evidence>
<dbReference type="RefSeq" id="WP_189748760.1">
    <property type="nucleotide sequence ID" value="NZ_BMRL01000084.1"/>
</dbReference>
<evidence type="ECO:0000313" key="2">
    <source>
        <dbReference type="EMBL" id="GHI68750.1"/>
    </source>
</evidence>
<feature type="compositionally biased region" description="Low complexity" evidence="1">
    <location>
        <begin position="27"/>
        <end position="51"/>
    </location>
</feature>
<comment type="caution">
    <text evidence="2">The sequence shown here is derived from an EMBL/GenBank/DDBJ whole genome shotgun (WGS) entry which is preliminary data.</text>
</comment>
<name>A0ABQ3SKU2_9ACTN</name>
<keyword evidence="3" id="KW-1185">Reference proteome</keyword>
<feature type="compositionally biased region" description="Basic and acidic residues" evidence="1">
    <location>
        <begin position="16"/>
        <end position="26"/>
    </location>
</feature>
<reference evidence="3" key="1">
    <citation type="submission" date="2023-07" db="EMBL/GenBank/DDBJ databases">
        <title>Whole genome shotgun sequence of Streptomyces nojiriensis NBRC 13794.</title>
        <authorList>
            <person name="Komaki H."/>
            <person name="Tamura T."/>
        </authorList>
    </citation>
    <scope>NUCLEOTIDE SEQUENCE [LARGE SCALE GENOMIC DNA]</scope>
    <source>
        <strain evidence="3">NBRC 13794</strain>
    </source>
</reference>
<dbReference type="GeneID" id="95595004"/>
<organism evidence="2 3">
    <name type="scientific">Streptomyces nojiriensis</name>
    <dbReference type="NCBI Taxonomy" id="66374"/>
    <lineage>
        <taxon>Bacteria</taxon>
        <taxon>Bacillati</taxon>
        <taxon>Actinomycetota</taxon>
        <taxon>Actinomycetes</taxon>
        <taxon>Kitasatosporales</taxon>
        <taxon>Streptomycetaceae</taxon>
        <taxon>Streptomyces</taxon>
    </lineage>
</organism>
<protein>
    <submittedName>
        <fullName evidence="2">Uncharacterized protein</fullName>
    </submittedName>
</protein>
<feature type="region of interest" description="Disordered" evidence="1">
    <location>
        <begin position="1"/>
        <end position="64"/>
    </location>
</feature>
<dbReference type="EMBL" id="BNEC01000003">
    <property type="protein sequence ID" value="GHI68750.1"/>
    <property type="molecule type" value="Genomic_DNA"/>
</dbReference>
<gene>
    <name evidence="2" type="ORF">Snoj_26680</name>
</gene>
<proteinExistence type="predicted"/>
<evidence type="ECO:0000256" key="1">
    <source>
        <dbReference type="SAM" id="MobiDB-lite"/>
    </source>
</evidence>
<accession>A0ABQ3SKU2</accession>